<dbReference type="EMBL" id="CP102487">
    <property type="protein sequence ID" value="UUX58988.1"/>
    <property type="molecule type" value="Genomic_DNA"/>
</dbReference>
<sequence length="685" mass="74709">MHPHKLRQLAASLLAGAVIATASIPVHAAVIAPQERHGAPERLPLADPDATSRTASLFAYLNSQQGQGILFGHQQDTEFGVTFSDAQADGTLSDVQAATGDYPAVFGWDFGHQGYGSAPGDPTPQENIEHTVKLVQAADKLGAIQTFSAHMDNFVTGGPFDDTDGDVVPRIMPGGDHNKQFTDYLDRVAGIAKAAVDEQGRAIPMVFRPFHENAGSWFWWGASHASASEYIELFRYTVEYLRDQKDVHNFLYAYSPGGGFSGKPETFMKTYPGDDFVDVLGYDNYDSSGGSQQWLDGLVADLGMLSTLATEHRKVAALTEYGVSGALKANGENPSINWYTKVFNAIKADPQARRMAWALTWTNYGTGQFFVPYPATGELAEHEMLQDFRAFAEDEFSVFSSQLSPRDVFERKTKAAAHPASLRLVTPANGTRITHTETTVRAKLTGTNPKPATVDFTLSGHPPIKLNFDAASGYHVGTLEVPQEELVNQRTAFDLRATLPGQRKLEETGQLVLGQKPASAPGVVDDFEGYADDSELRSSYSAVGTNSISLAEDPVGAGERSLRFDYDFGLQSYTGITRRIEGDWSSFDRLSLWLQPDGSGQKLVLQLVAGGVAYEAYPSMEGTEGQQLSIPFADFRPAPWDTQNADRRISQEDLADLSQLNIFINQVPEAPSTSGSFYVDELRAR</sequence>
<evidence type="ECO:0000256" key="2">
    <source>
        <dbReference type="ARBA" id="ARBA00022801"/>
    </source>
</evidence>
<evidence type="ECO:0000256" key="1">
    <source>
        <dbReference type="ARBA" id="ARBA00007754"/>
    </source>
</evidence>
<dbReference type="GO" id="GO:0008810">
    <property type="term" value="F:cellulase activity"/>
    <property type="evidence" value="ECO:0007669"/>
    <property type="project" value="InterPro"/>
</dbReference>
<dbReference type="Pfam" id="PF02156">
    <property type="entry name" value="Glyco_hydro_26"/>
    <property type="match status" value="1"/>
</dbReference>
<dbReference type="InterPro" id="IPR022790">
    <property type="entry name" value="GH26_dom"/>
</dbReference>
<evidence type="ECO:0000256" key="3">
    <source>
        <dbReference type="ARBA" id="ARBA00023295"/>
    </source>
</evidence>
<organism evidence="7 8">
    <name type="scientific">Glutamicibacter halophytocola</name>
    <dbReference type="NCBI Taxonomy" id="1933880"/>
    <lineage>
        <taxon>Bacteria</taxon>
        <taxon>Bacillati</taxon>
        <taxon>Actinomycetota</taxon>
        <taxon>Actinomycetes</taxon>
        <taxon>Micrococcales</taxon>
        <taxon>Micrococcaceae</taxon>
        <taxon>Glutamicibacter</taxon>
    </lineage>
</organism>
<dbReference type="GO" id="GO:0030245">
    <property type="term" value="P:cellulose catabolic process"/>
    <property type="evidence" value="ECO:0007669"/>
    <property type="project" value="InterPro"/>
</dbReference>
<evidence type="ECO:0000259" key="6">
    <source>
        <dbReference type="PROSITE" id="PS51764"/>
    </source>
</evidence>
<evidence type="ECO:0000256" key="4">
    <source>
        <dbReference type="PROSITE-ProRule" id="PRU01100"/>
    </source>
</evidence>
<keyword evidence="5" id="KW-0732">Signal</keyword>
<feature type="chain" id="PRO_5041689797" evidence="5">
    <location>
        <begin position="29"/>
        <end position="685"/>
    </location>
</feature>
<dbReference type="Proteomes" id="UP001060018">
    <property type="component" value="Chromosome"/>
</dbReference>
<protein>
    <submittedName>
        <fullName evidence="7">Glycosyl hydrolase</fullName>
    </submittedName>
</protein>
<evidence type="ECO:0000313" key="8">
    <source>
        <dbReference type="Proteomes" id="UP001060018"/>
    </source>
</evidence>
<reference evidence="7" key="1">
    <citation type="journal article" date="2022" name="Pest Manag. Sci.">
        <title>Glutamicibacter halophytocola-mediated host fitness of potato tuber moth on Solanaceae crops.</title>
        <authorList>
            <person name="Wang W."/>
            <person name="Xiao G."/>
            <person name="Du G."/>
            <person name="Chang L."/>
            <person name="Yang Y."/>
            <person name="Ye J."/>
            <person name="Chen B."/>
        </authorList>
    </citation>
    <scope>NUCLEOTIDE SEQUENCE</scope>
    <source>
        <strain evidence="7">S2</strain>
    </source>
</reference>
<feature type="domain" description="GH26" evidence="6">
    <location>
        <begin position="52"/>
        <end position="401"/>
    </location>
</feature>
<dbReference type="PROSITE" id="PS51764">
    <property type="entry name" value="GH26"/>
    <property type="match status" value="1"/>
</dbReference>
<evidence type="ECO:0000313" key="7">
    <source>
        <dbReference type="EMBL" id="UUX58988.1"/>
    </source>
</evidence>
<comment type="similarity">
    <text evidence="1 4">Belongs to the glycosyl hydrolase 26 family.</text>
</comment>
<keyword evidence="3 4" id="KW-0326">Glycosidase</keyword>
<feature type="signal peptide" evidence="5">
    <location>
        <begin position="1"/>
        <end position="28"/>
    </location>
</feature>
<feature type="active site" description="Proton donor" evidence="4">
    <location>
        <position position="212"/>
    </location>
</feature>
<dbReference type="AlphaFoldDB" id="A0AA94XX91"/>
<dbReference type="PRINTS" id="PR00739">
    <property type="entry name" value="GLHYDRLASE26"/>
</dbReference>
<proteinExistence type="inferred from homology"/>
<dbReference type="RefSeq" id="WP_257745709.1">
    <property type="nucleotide sequence ID" value="NZ_CP102487.1"/>
</dbReference>
<dbReference type="GO" id="GO:0016985">
    <property type="term" value="F:mannan endo-1,4-beta-mannosidase activity"/>
    <property type="evidence" value="ECO:0007669"/>
    <property type="project" value="InterPro"/>
</dbReference>
<dbReference type="GO" id="GO:0006080">
    <property type="term" value="P:substituted mannan metabolic process"/>
    <property type="evidence" value="ECO:0007669"/>
    <property type="project" value="InterPro"/>
</dbReference>
<keyword evidence="2 4" id="KW-0378">Hydrolase</keyword>
<gene>
    <name evidence="7" type="ORF">NUH22_17105</name>
</gene>
<accession>A0AA94XX91</accession>
<evidence type="ECO:0000256" key="5">
    <source>
        <dbReference type="SAM" id="SignalP"/>
    </source>
</evidence>
<dbReference type="PANTHER" id="PTHR40079">
    <property type="entry name" value="MANNAN ENDO-1,4-BETA-MANNOSIDASE E-RELATED"/>
    <property type="match status" value="1"/>
</dbReference>
<dbReference type="InterPro" id="IPR005087">
    <property type="entry name" value="CBM11"/>
</dbReference>
<dbReference type="InterPro" id="IPR008979">
    <property type="entry name" value="Galactose-bd-like_sf"/>
</dbReference>
<dbReference type="InterPro" id="IPR017853">
    <property type="entry name" value="GH"/>
</dbReference>
<dbReference type="SUPFAM" id="SSF49785">
    <property type="entry name" value="Galactose-binding domain-like"/>
    <property type="match status" value="1"/>
</dbReference>
<name>A0AA94XX91_9MICC</name>
<dbReference type="Gene3D" id="2.60.40.10">
    <property type="entry name" value="Immunoglobulins"/>
    <property type="match status" value="1"/>
</dbReference>
<dbReference type="InterPro" id="IPR000805">
    <property type="entry name" value="Glyco_hydro_26"/>
</dbReference>
<dbReference type="InterPro" id="IPR013783">
    <property type="entry name" value="Ig-like_fold"/>
</dbReference>
<dbReference type="Gene3D" id="3.20.20.80">
    <property type="entry name" value="Glycosidases"/>
    <property type="match status" value="1"/>
</dbReference>
<dbReference type="Pfam" id="PF03425">
    <property type="entry name" value="CBM_11"/>
    <property type="match status" value="1"/>
</dbReference>
<feature type="active site" description="Nucleophile" evidence="4">
    <location>
        <position position="320"/>
    </location>
</feature>
<dbReference type="Gene3D" id="2.60.120.430">
    <property type="entry name" value="Galactose-binding lectin"/>
    <property type="match status" value="1"/>
</dbReference>
<dbReference type="PANTHER" id="PTHR40079:SF4">
    <property type="entry name" value="GH26 DOMAIN-CONTAINING PROTEIN-RELATED"/>
    <property type="match status" value="1"/>
</dbReference>
<dbReference type="SUPFAM" id="SSF51445">
    <property type="entry name" value="(Trans)glycosidases"/>
    <property type="match status" value="1"/>
</dbReference>